<gene>
    <name evidence="7" type="ORF">COT91_01685</name>
</gene>
<evidence type="ECO:0000256" key="1">
    <source>
        <dbReference type="ARBA" id="ARBA00022490"/>
    </source>
</evidence>
<dbReference type="SUPFAM" id="SSF53098">
    <property type="entry name" value="Ribonuclease H-like"/>
    <property type="match status" value="1"/>
</dbReference>
<evidence type="ECO:0000256" key="5">
    <source>
        <dbReference type="HAMAP-Rule" id="MF_00651"/>
    </source>
</evidence>
<keyword evidence="2 5" id="KW-0690">Ribosome biogenesis</keyword>
<keyword evidence="3 5" id="KW-0540">Nuclease</keyword>
<dbReference type="GO" id="GO:0005829">
    <property type="term" value="C:cytosol"/>
    <property type="evidence" value="ECO:0007669"/>
    <property type="project" value="TreeGrafter"/>
</dbReference>
<comment type="caution">
    <text evidence="7">The sequence shown here is derived from an EMBL/GenBank/DDBJ whole genome shotgun (WGS) entry which is preliminary data.</text>
</comment>
<dbReference type="GO" id="GO:0004518">
    <property type="term" value="F:nuclease activity"/>
    <property type="evidence" value="ECO:0007669"/>
    <property type="project" value="UniProtKB-KW"/>
</dbReference>
<organism evidence="7 8">
    <name type="scientific">Candidatus Doudnabacteria bacterium CG10_big_fil_rev_8_21_14_0_10_41_10</name>
    <dbReference type="NCBI Taxonomy" id="1974551"/>
    <lineage>
        <taxon>Bacteria</taxon>
        <taxon>Candidatus Doudnaibacteriota</taxon>
    </lineage>
</organism>
<comment type="similarity">
    <text evidence="5">Belongs to the YqgF HJR family.</text>
</comment>
<accession>A0A2H0VE04</accession>
<evidence type="ECO:0000313" key="8">
    <source>
        <dbReference type="Proteomes" id="UP000230557"/>
    </source>
</evidence>
<dbReference type="GO" id="GO:0016788">
    <property type="term" value="F:hydrolase activity, acting on ester bonds"/>
    <property type="evidence" value="ECO:0007669"/>
    <property type="project" value="UniProtKB-UniRule"/>
</dbReference>
<dbReference type="SMART" id="SM00732">
    <property type="entry name" value="YqgFc"/>
    <property type="match status" value="1"/>
</dbReference>
<sequence length="147" mass="17027">MPRILALDWGSRRIGVSISDELKIFAQTPISPLQNNNQVFKNLERLVIEYEIEKVLLGLPKSMSGEKNASYEKVEDFGERLYEKLGLRAEFLDERLSTVEARKSLQIQGLSARQQKDLIDNRVAQLLLQQYLDRNYKSDTNIEEINE</sequence>
<dbReference type="InterPro" id="IPR037027">
    <property type="entry name" value="YqgF/RNaseH-like_dom_sf"/>
</dbReference>
<name>A0A2H0VE04_9BACT</name>
<evidence type="ECO:0000313" key="7">
    <source>
        <dbReference type="EMBL" id="PIR97354.1"/>
    </source>
</evidence>
<dbReference type="EC" id="3.1.-.-" evidence="5"/>
<evidence type="ECO:0000256" key="2">
    <source>
        <dbReference type="ARBA" id="ARBA00022517"/>
    </source>
</evidence>
<dbReference type="CDD" id="cd16964">
    <property type="entry name" value="YqgF"/>
    <property type="match status" value="1"/>
</dbReference>
<evidence type="ECO:0000256" key="3">
    <source>
        <dbReference type="ARBA" id="ARBA00022722"/>
    </source>
</evidence>
<feature type="domain" description="YqgF/RNase H-like" evidence="6">
    <location>
        <begin position="2"/>
        <end position="101"/>
    </location>
</feature>
<evidence type="ECO:0000256" key="4">
    <source>
        <dbReference type="ARBA" id="ARBA00022801"/>
    </source>
</evidence>
<comment type="subcellular location">
    <subcellularLocation>
        <location evidence="5">Cytoplasm</location>
    </subcellularLocation>
</comment>
<reference evidence="8" key="1">
    <citation type="submission" date="2017-09" db="EMBL/GenBank/DDBJ databases">
        <title>Depth-based differentiation of microbial function through sediment-hosted aquifers and enrichment of novel symbionts in the deep terrestrial subsurface.</title>
        <authorList>
            <person name="Probst A.J."/>
            <person name="Ladd B."/>
            <person name="Jarett J.K."/>
            <person name="Geller-Mcgrath D.E."/>
            <person name="Sieber C.M.K."/>
            <person name="Emerson J.B."/>
            <person name="Anantharaman K."/>
            <person name="Thomas B.C."/>
            <person name="Malmstrom R."/>
            <person name="Stieglmeier M."/>
            <person name="Klingl A."/>
            <person name="Woyke T."/>
            <person name="Ryan C.M."/>
            <person name="Banfield J.F."/>
        </authorList>
    </citation>
    <scope>NUCLEOTIDE SEQUENCE [LARGE SCALE GENOMIC DNA]</scope>
</reference>
<dbReference type="AlphaFoldDB" id="A0A2H0VE04"/>
<dbReference type="InterPro" id="IPR012337">
    <property type="entry name" value="RNaseH-like_sf"/>
</dbReference>
<dbReference type="Proteomes" id="UP000230557">
    <property type="component" value="Unassembled WGS sequence"/>
</dbReference>
<comment type="function">
    <text evidence="5">Could be a nuclease involved in processing of the 5'-end of pre-16S rRNA.</text>
</comment>
<keyword evidence="4 5" id="KW-0378">Hydrolase</keyword>
<keyword evidence="1 5" id="KW-0963">Cytoplasm</keyword>
<dbReference type="PANTHER" id="PTHR33317:SF4">
    <property type="entry name" value="POLYNUCLEOTIDYL TRANSFERASE, RIBONUCLEASE H-LIKE SUPERFAMILY PROTEIN"/>
    <property type="match status" value="1"/>
</dbReference>
<dbReference type="Pfam" id="PF03652">
    <property type="entry name" value="RuvX"/>
    <property type="match status" value="1"/>
</dbReference>
<evidence type="ECO:0000259" key="6">
    <source>
        <dbReference type="SMART" id="SM00732"/>
    </source>
</evidence>
<proteinExistence type="inferred from homology"/>
<dbReference type="InterPro" id="IPR005227">
    <property type="entry name" value="YqgF"/>
</dbReference>
<protein>
    <recommendedName>
        <fullName evidence="5">Putative pre-16S rRNA nuclease</fullName>
        <ecNumber evidence="5">3.1.-.-</ecNumber>
    </recommendedName>
</protein>
<dbReference type="Gene3D" id="3.30.420.140">
    <property type="entry name" value="YqgF/RNase H-like domain"/>
    <property type="match status" value="1"/>
</dbReference>
<dbReference type="NCBIfam" id="TIGR00250">
    <property type="entry name" value="RNAse_H_YqgF"/>
    <property type="match status" value="1"/>
</dbReference>
<dbReference type="EMBL" id="PFAJ01000023">
    <property type="protein sequence ID" value="PIR97354.1"/>
    <property type="molecule type" value="Genomic_DNA"/>
</dbReference>
<dbReference type="PANTHER" id="PTHR33317">
    <property type="entry name" value="POLYNUCLEOTIDYL TRANSFERASE, RIBONUCLEASE H-LIKE SUPERFAMILY PROTEIN"/>
    <property type="match status" value="1"/>
</dbReference>
<dbReference type="InterPro" id="IPR006641">
    <property type="entry name" value="YqgF/RNaseH-like_dom"/>
</dbReference>
<dbReference type="HAMAP" id="MF_00651">
    <property type="entry name" value="Nuclease_YqgF"/>
    <property type="match status" value="1"/>
</dbReference>
<dbReference type="GO" id="GO:0000967">
    <property type="term" value="P:rRNA 5'-end processing"/>
    <property type="evidence" value="ECO:0007669"/>
    <property type="project" value="UniProtKB-UniRule"/>
</dbReference>